<dbReference type="InterPro" id="IPR010226">
    <property type="entry name" value="NADH_quinone_OxRdtase_chainI"/>
</dbReference>
<dbReference type="GO" id="GO:0016020">
    <property type="term" value="C:membrane"/>
    <property type="evidence" value="ECO:0007669"/>
    <property type="project" value="InterPro"/>
</dbReference>
<dbReference type="Proteomes" id="UP000199103">
    <property type="component" value="Chromosome I"/>
</dbReference>
<dbReference type="AlphaFoldDB" id="A0A1H1W6E3"/>
<evidence type="ECO:0000256" key="10">
    <source>
        <dbReference type="ARBA" id="ARBA00023075"/>
    </source>
</evidence>
<dbReference type="SUPFAM" id="SSF54862">
    <property type="entry name" value="4Fe-4S ferredoxins"/>
    <property type="match status" value="1"/>
</dbReference>
<dbReference type="GO" id="GO:0048038">
    <property type="term" value="F:quinone binding"/>
    <property type="evidence" value="ECO:0007669"/>
    <property type="project" value="UniProtKB-KW"/>
</dbReference>
<dbReference type="RefSeq" id="WP_269458121.1">
    <property type="nucleotide sequence ID" value="NZ_LT629772.1"/>
</dbReference>
<dbReference type="EMBL" id="LT629772">
    <property type="protein sequence ID" value="SDS92888.1"/>
    <property type="molecule type" value="Genomic_DNA"/>
</dbReference>
<keyword evidence="8" id="KW-0411">Iron-sulfur</keyword>
<evidence type="ECO:0000256" key="4">
    <source>
        <dbReference type="ARBA" id="ARBA00022723"/>
    </source>
</evidence>
<keyword evidence="10" id="KW-0830">Ubiquinone</keyword>
<organism evidence="13 14">
    <name type="scientific">Microlunatus soli</name>
    <dbReference type="NCBI Taxonomy" id="630515"/>
    <lineage>
        <taxon>Bacteria</taxon>
        <taxon>Bacillati</taxon>
        <taxon>Actinomycetota</taxon>
        <taxon>Actinomycetes</taxon>
        <taxon>Propionibacteriales</taxon>
        <taxon>Propionibacteriaceae</taxon>
        <taxon>Microlunatus</taxon>
    </lineage>
</organism>
<evidence type="ECO:0000313" key="13">
    <source>
        <dbReference type="EMBL" id="SDS92888.1"/>
    </source>
</evidence>
<keyword evidence="1" id="KW-1003">Cell membrane</keyword>
<name>A0A1H1W6E3_9ACTN</name>
<dbReference type="GO" id="GO:0051539">
    <property type="term" value="F:4 iron, 4 sulfur cluster binding"/>
    <property type="evidence" value="ECO:0007669"/>
    <property type="project" value="UniProtKB-KW"/>
</dbReference>
<keyword evidence="2" id="KW-0004">4Fe-4S</keyword>
<dbReference type="Gene3D" id="3.30.70.3270">
    <property type="match status" value="1"/>
</dbReference>
<keyword evidence="3" id="KW-0874">Quinone</keyword>
<dbReference type="Pfam" id="PF00037">
    <property type="entry name" value="Fer4"/>
    <property type="match status" value="1"/>
</dbReference>
<gene>
    <name evidence="13" type="ORF">SAMN04489812_3517</name>
</gene>
<evidence type="ECO:0000259" key="12">
    <source>
        <dbReference type="PROSITE" id="PS51379"/>
    </source>
</evidence>
<dbReference type="PANTHER" id="PTHR10849">
    <property type="entry name" value="NADH DEHYDROGENASE UBIQUINONE IRON-SULFUR PROTEIN 8, MITOCHONDRIAL"/>
    <property type="match status" value="1"/>
</dbReference>
<dbReference type="PANTHER" id="PTHR10849:SF24">
    <property type="entry name" value="NADH-QUINONE OXIDOREDUCTASE SUBUNIT I 2"/>
    <property type="match status" value="1"/>
</dbReference>
<dbReference type="PROSITE" id="PS00198">
    <property type="entry name" value="4FE4S_FER_1"/>
    <property type="match status" value="1"/>
</dbReference>
<sequence length="111" mass="12015">MTGSHGAIKLIEADCTSCMICARECPSWCISLDSHTEPIPDLPPGARERTSNVLDRFAIDWSLCMFCGICVEECPFDALEWAADPVAGVRAAPGLVHEIEDLARPPRASEA</sequence>
<dbReference type="STRING" id="630515.SAMN04489812_3517"/>
<evidence type="ECO:0000256" key="7">
    <source>
        <dbReference type="ARBA" id="ARBA00023004"/>
    </source>
</evidence>
<evidence type="ECO:0000256" key="5">
    <source>
        <dbReference type="ARBA" id="ARBA00022737"/>
    </source>
</evidence>
<keyword evidence="5" id="KW-0677">Repeat</keyword>
<reference evidence="13 14" key="1">
    <citation type="submission" date="2016-10" db="EMBL/GenBank/DDBJ databases">
        <authorList>
            <person name="de Groot N.N."/>
        </authorList>
    </citation>
    <scope>NUCLEOTIDE SEQUENCE [LARGE SCALE GENOMIC DNA]</scope>
    <source>
        <strain evidence="13 14">DSM 21800</strain>
    </source>
</reference>
<evidence type="ECO:0000256" key="3">
    <source>
        <dbReference type="ARBA" id="ARBA00022719"/>
    </source>
</evidence>
<dbReference type="InterPro" id="IPR017896">
    <property type="entry name" value="4Fe4S_Fe-S-bd"/>
</dbReference>
<evidence type="ECO:0000256" key="2">
    <source>
        <dbReference type="ARBA" id="ARBA00022485"/>
    </source>
</evidence>
<keyword evidence="9" id="KW-0520">NAD</keyword>
<keyword evidence="6" id="KW-1278">Translocase</keyword>
<evidence type="ECO:0000256" key="9">
    <source>
        <dbReference type="ARBA" id="ARBA00023027"/>
    </source>
</evidence>
<keyword evidence="14" id="KW-1185">Reference proteome</keyword>
<keyword evidence="11" id="KW-0472">Membrane</keyword>
<feature type="domain" description="4Fe-4S ferredoxin-type" evidence="12">
    <location>
        <begin position="6"/>
        <end position="35"/>
    </location>
</feature>
<protein>
    <submittedName>
        <fullName evidence="13">4Fe-4S binding domain-containing protein</fullName>
    </submittedName>
</protein>
<keyword evidence="4" id="KW-0479">Metal-binding</keyword>
<evidence type="ECO:0000313" key="14">
    <source>
        <dbReference type="Proteomes" id="UP000199103"/>
    </source>
</evidence>
<dbReference type="GO" id="GO:0016651">
    <property type="term" value="F:oxidoreductase activity, acting on NAD(P)H"/>
    <property type="evidence" value="ECO:0007669"/>
    <property type="project" value="InterPro"/>
</dbReference>
<accession>A0A1H1W6E3</accession>
<dbReference type="PROSITE" id="PS51379">
    <property type="entry name" value="4FE4S_FER_2"/>
    <property type="match status" value="2"/>
</dbReference>
<evidence type="ECO:0000256" key="1">
    <source>
        <dbReference type="ARBA" id="ARBA00022475"/>
    </source>
</evidence>
<keyword evidence="7" id="KW-0408">Iron</keyword>
<evidence type="ECO:0000256" key="6">
    <source>
        <dbReference type="ARBA" id="ARBA00022967"/>
    </source>
</evidence>
<feature type="domain" description="4Fe-4S ferredoxin-type" evidence="12">
    <location>
        <begin position="55"/>
        <end position="84"/>
    </location>
</feature>
<evidence type="ECO:0000256" key="11">
    <source>
        <dbReference type="ARBA" id="ARBA00023136"/>
    </source>
</evidence>
<dbReference type="InterPro" id="IPR017900">
    <property type="entry name" value="4Fe4S_Fe_S_CS"/>
</dbReference>
<proteinExistence type="predicted"/>
<dbReference type="GO" id="GO:0046872">
    <property type="term" value="F:metal ion binding"/>
    <property type="evidence" value="ECO:0007669"/>
    <property type="project" value="UniProtKB-KW"/>
</dbReference>
<evidence type="ECO:0000256" key="8">
    <source>
        <dbReference type="ARBA" id="ARBA00023014"/>
    </source>
</evidence>